<dbReference type="GO" id="GO:0048269">
    <property type="term" value="C:methionine adenosyltransferase complex"/>
    <property type="evidence" value="ECO:0007669"/>
    <property type="project" value="TreeGrafter"/>
</dbReference>
<gene>
    <name evidence="2" type="ORF">M427DRAFT_56493</name>
</gene>
<dbReference type="EMBL" id="KQ965760">
    <property type="protein sequence ID" value="KXS15654.1"/>
    <property type="molecule type" value="Genomic_DNA"/>
</dbReference>
<dbReference type="PANTHER" id="PTHR10491:SF4">
    <property type="entry name" value="METHIONINE ADENOSYLTRANSFERASE 2 SUBUNIT BETA"/>
    <property type="match status" value="1"/>
</dbReference>
<dbReference type="UniPathway" id="UPA00315">
    <property type="reaction ID" value="UER00080"/>
</dbReference>
<dbReference type="GO" id="GO:0048270">
    <property type="term" value="F:methionine adenosyltransferase regulator activity"/>
    <property type="evidence" value="ECO:0007669"/>
    <property type="project" value="TreeGrafter"/>
</dbReference>
<sequence length="307" mass="33557">MDCTVLITGASGLLGRAVLAEFKENYSGGKVVGTGLSRADGKEIIRLDLTKEDEVESVLNEVKPSVIIHCAAERRPDVAERDRDGVLKLNVASSGSLAKRARAINAKLFYISTDYVFDGTSPPYEVDAKPNPLNFYGVSKYEGEKAVLNENPRATIVRVPILYGKTSPGNNAESAVNILLDITRDASKKVNMDHRQARYPTNVADVARGLHALSLLPPSSIAGIFHYSADERFTKYDVCQVLARVDGGRSVAHLVPVTVSDPGAASRPDDARLSTRRIREVLGDGHPALKFVGFEEWWRREIAEQAR</sequence>
<dbReference type="CDD" id="cd05254">
    <property type="entry name" value="dTDP_HR_like_SDR_e"/>
    <property type="match status" value="1"/>
</dbReference>
<dbReference type="AlphaFoldDB" id="A0A139AGG6"/>
<dbReference type="OrthoDB" id="6235964at2759"/>
<dbReference type="STRING" id="1344416.A0A139AGG6"/>
<dbReference type="InterPro" id="IPR036291">
    <property type="entry name" value="NAD(P)-bd_dom_sf"/>
</dbReference>
<dbReference type="InterPro" id="IPR005913">
    <property type="entry name" value="dTDP_dehydrorham_reduct"/>
</dbReference>
<dbReference type="InterPro" id="IPR029903">
    <property type="entry name" value="RmlD-like-bd"/>
</dbReference>
<keyword evidence="3" id="KW-1185">Reference proteome</keyword>
<dbReference type="PANTHER" id="PTHR10491">
    <property type="entry name" value="DTDP-4-DEHYDRORHAMNOSE REDUCTASE"/>
    <property type="match status" value="1"/>
</dbReference>
<dbReference type="SUPFAM" id="SSF51735">
    <property type="entry name" value="NAD(P)-binding Rossmann-fold domains"/>
    <property type="match status" value="1"/>
</dbReference>
<dbReference type="PROSITE" id="PS50890">
    <property type="entry name" value="PUA"/>
    <property type="match status" value="1"/>
</dbReference>
<evidence type="ECO:0000313" key="2">
    <source>
        <dbReference type="EMBL" id="KXS15654.1"/>
    </source>
</evidence>
<dbReference type="Proteomes" id="UP000070544">
    <property type="component" value="Unassembled WGS sequence"/>
</dbReference>
<protein>
    <submittedName>
        <fullName evidence="2">NAD(P)-binding protein</fullName>
    </submittedName>
</protein>
<evidence type="ECO:0000259" key="1">
    <source>
        <dbReference type="Pfam" id="PF04321"/>
    </source>
</evidence>
<dbReference type="GO" id="GO:0006556">
    <property type="term" value="P:S-adenosylmethionine biosynthetic process"/>
    <property type="evidence" value="ECO:0007669"/>
    <property type="project" value="UniProtKB-UniPathway"/>
</dbReference>
<feature type="domain" description="RmlD-like substrate binding" evidence="1">
    <location>
        <begin position="4"/>
        <end position="283"/>
    </location>
</feature>
<proteinExistence type="predicted"/>
<dbReference type="Gene3D" id="3.40.50.720">
    <property type="entry name" value="NAD(P)-binding Rossmann-like Domain"/>
    <property type="match status" value="1"/>
</dbReference>
<dbReference type="OMA" id="RMPLMFG"/>
<evidence type="ECO:0000313" key="3">
    <source>
        <dbReference type="Proteomes" id="UP000070544"/>
    </source>
</evidence>
<accession>A0A139AGG6</accession>
<dbReference type="FunFam" id="3.40.50.720:FF:000357">
    <property type="entry name" value="Methionine adenosyltransferase 2 subunit beta"/>
    <property type="match status" value="1"/>
</dbReference>
<name>A0A139AGG6_GONPJ</name>
<organism evidence="2 3">
    <name type="scientific">Gonapodya prolifera (strain JEL478)</name>
    <name type="common">Monoblepharis prolifera</name>
    <dbReference type="NCBI Taxonomy" id="1344416"/>
    <lineage>
        <taxon>Eukaryota</taxon>
        <taxon>Fungi</taxon>
        <taxon>Fungi incertae sedis</taxon>
        <taxon>Chytridiomycota</taxon>
        <taxon>Chytridiomycota incertae sedis</taxon>
        <taxon>Monoblepharidomycetes</taxon>
        <taxon>Monoblepharidales</taxon>
        <taxon>Gonapodyaceae</taxon>
        <taxon>Gonapodya</taxon>
    </lineage>
</organism>
<dbReference type="Pfam" id="PF04321">
    <property type="entry name" value="RmlD_sub_bind"/>
    <property type="match status" value="1"/>
</dbReference>
<reference evidence="2 3" key="1">
    <citation type="journal article" date="2015" name="Genome Biol. Evol.">
        <title>Phylogenomic analyses indicate that early fungi evolved digesting cell walls of algal ancestors of land plants.</title>
        <authorList>
            <person name="Chang Y."/>
            <person name="Wang S."/>
            <person name="Sekimoto S."/>
            <person name="Aerts A.L."/>
            <person name="Choi C."/>
            <person name="Clum A."/>
            <person name="LaButti K.M."/>
            <person name="Lindquist E.A."/>
            <person name="Yee Ngan C."/>
            <person name="Ohm R.A."/>
            <person name="Salamov A.A."/>
            <person name="Grigoriev I.V."/>
            <person name="Spatafora J.W."/>
            <person name="Berbee M.L."/>
        </authorList>
    </citation>
    <scope>NUCLEOTIDE SEQUENCE [LARGE SCALE GENOMIC DNA]</scope>
    <source>
        <strain evidence="2 3">JEL478</strain>
    </source>
</reference>